<protein>
    <submittedName>
        <fullName evidence="1">Uncharacterized protein</fullName>
    </submittedName>
</protein>
<organism evidence="1">
    <name type="scientific">marine metagenome</name>
    <dbReference type="NCBI Taxonomy" id="408172"/>
    <lineage>
        <taxon>unclassified sequences</taxon>
        <taxon>metagenomes</taxon>
        <taxon>ecological metagenomes</taxon>
    </lineage>
</organism>
<sequence>MRVVPSLGIVIWSISMARVKNWMMEMEETVNDAVASDCFNIEDVIQYCNENLTYVEEDYVREYYKREIEP</sequence>
<evidence type="ECO:0000313" key="1">
    <source>
        <dbReference type="EMBL" id="SVA68798.1"/>
    </source>
</evidence>
<dbReference type="AlphaFoldDB" id="A0A381XVP6"/>
<proteinExistence type="predicted"/>
<reference evidence="1" key="1">
    <citation type="submission" date="2018-05" db="EMBL/GenBank/DDBJ databases">
        <authorList>
            <person name="Lanie J.A."/>
            <person name="Ng W.-L."/>
            <person name="Kazmierczak K.M."/>
            <person name="Andrzejewski T.M."/>
            <person name="Davidsen T.M."/>
            <person name="Wayne K.J."/>
            <person name="Tettelin H."/>
            <person name="Glass J.I."/>
            <person name="Rusch D."/>
            <person name="Podicherti R."/>
            <person name="Tsui H.-C.T."/>
            <person name="Winkler M.E."/>
        </authorList>
    </citation>
    <scope>NUCLEOTIDE SEQUENCE</scope>
</reference>
<name>A0A381XVP6_9ZZZZ</name>
<accession>A0A381XVP6</accession>
<gene>
    <name evidence="1" type="ORF">METZ01_LOCUS121652</name>
</gene>
<dbReference type="EMBL" id="UINC01016542">
    <property type="protein sequence ID" value="SVA68798.1"/>
    <property type="molecule type" value="Genomic_DNA"/>
</dbReference>